<dbReference type="EC" id="3.5.4.25" evidence="11"/>
<organism evidence="13 14">
    <name type="scientific">Pararhodospirillum oryzae</name>
    <dbReference type="NCBI Taxonomy" id="478448"/>
    <lineage>
        <taxon>Bacteria</taxon>
        <taxon>Pseudomonadati</taxon>
        <taxon>Pseudomonadota</taxon>
        <taxon>Alphaproteobacteria</taxon>
        <taxon>Rhodospirillales</taxon>
        <taxon>Rhodospirillaceae</taxon>
        <taxon>Pararhodospirillum</taxon>
    </lineage>
</organism>
<comment type="similarity">
    <text evidence="2">In the N-terminal section; belongs to the DHBP synthase family.</text>
</comment>
<evidence type="ECO:0000256" key="5">
    <source>
        <dbReference type="ARBA" id="ARBA00022723"/>
    </source>
</evidence>
<sequence length="394" mass="41245">MTDAPFSLTDLPFSAVPGAMTADEARDGALLFRVARALAETRLGVPVLVRGANPALEPTAVAMVPAESISDAALAALAALGTGEPVRVVLTGRRAAVLGLIGPDQPPLAVAVTLATAPDRARIARLADPCLDLEGPLPALASVEPLPADSAAGAAVLLAKLARLLPAAVICPVAWDRLGDGRPLAVEGADVAEYQLAAARSLRQVGEARVPLAGAEDTRILAFRPADGGTEHVAIVVGTLDPSRPVLARLHSECFTGDLLGSLRCDCGDQLRGAIEAIAAQGSGVLLYLAQEGRGIGLVNKLRAYQLQDQGFDTLDANGQLGFDDDERIYLPAARILSQLGITQVRLLTNNPLKVEALSRHGVDVVERVPHIYAPNPHNRRYLETKARRGGHLF</sequence>
<dbReference type="PANTHER" id="PTHR21327:SF18">
    <property type="entry name" value="3,4-DIHYDROXY-2-BUTANONE 4-PHOSPHATE SYNTHASE"/>
    <property type="match status" value="1"/>
</dbReference>
<evidence type="ECO:0000256" key="9">
    <source>
        <dbReference type="ARBA" id="ARBA00023134"/>
    </source>
</evidence>
<evidence type="ECO:0000256" key="8">
    <source>
        <dbReference type="ARBA" id="ARBA00022833"/>
    </source>
</evidence>
<comment type="cofactor">
    <cofactor evidence="11">
        <name>Zn(2+)</name>
        <dbReference type="ChEBI" id="CHEBI:29105"/>
    </cofactor>
    <text evidence="11">Binds 1 zinc ion per subunit.</text>
</comment>
<dbReference type="GO" id="GO:0005829">
    <property type="term" value="C:cytosol"/>
    <property type="evidence" value="ECO:0007669"/>
    <property type="project" value="TreeGrafter"/>
</dbReference>
<keyword evidence="9 11" id="KW-0342">GTP-binding</keyword>
<dbReference type="NCBIfam" id="NF001591">
    <property type="entry name" value="PRK00393.1"/>
    <property type="match status" value="1"/>
</dbReference>
<evidence type="ECO:0000256" key="6">
    <source>
        <dbReference type="ARBA" id="ARBA00022741"/>
    </source>
</evidence>
<gene>
    <name evidence="11" type="primary">ribA</name>
    <name evidence="13" type="ORF">ROR02_09470</name>
</gene>
<comment type="pathway">
    <text evidence="1 11">Cofactor biosynthesis; riboflavin biosynthesis; 5-amino-6-(D-ribitylamino)uracil from GTP: step 1/4.</text>
</comment>
<dbReference type="Gene3D" id="3.40.50.10990">
    <property type="entry name" value="GTP cyclohydrolase II"/>
    <property type="match status" value="1"/>
</dbReference>
<dbReference type="AlphaFoldDB" id="A0A512H5R8"/>
<keyword evidence="7 11" id="KW-0378">Hydrolase</keyword>
<evidence type="ECO:0000256" key="10">
    <source>
        <dbReference type="ARBA" id="ARBA00049295"/>
    </source>
</evidence>
<dbReference type="GO" id="GO:0009231">
    <property type="term" value="P:riboflavin biosynthetic process"/>
    <property type="evidence" value="ECO:0007669"/>
    <property type="project" value="UniProtKB-UniRule"/>
</dbReference>
<keyword evidence="14" id="KW-1185">Reference proteome</keyword>
<feature type="binding site" evidence="11">
    <location>
        <position position="314"/>
    </location>
    <ligand>
        <name>GTP</name>
        <dbReference type="ChEBI" id="CHEBI:37565"/>
    </ligand>
</feature>
<feature type="active site" description="Proton acceptor" evidence="11">
    <location>
        <position position="326"/>
    </location>
</feature>
<dbReference type="NCBIfam" id="TIGR00505">
    <property type="entry name" value="ribA"/>
    <property type="match status" value="1"/>
</dbReference>
<keyword evidence="6 11" id="KW-0547">Nucleotide-binding</keyword>
<evidence type="ECO:0000313" key="13">
    <source>
        <dbReference type="EMBL" id="GEO80816.1"/>
    </source>
</evidence>
<dbReference type="SUPFAM" id="SSF142695">
    <property type="entry name" value="RibA-like"/>
    <property type="match status" value="1"/>
</dbReference>
<protein>
    <recommendedName>
        <fullName evidence="11">GTP cyclohydrolase-2</fullName>
        <ecNumber evidence="11">3.5.4.25</ecNumber>
    </recommendedName>
    <alternativeName>
        <fullName evidence="11">GTP cyclohydrolase II</fullName>
    </alternativeName>
</protein>
<dbReference type="InterPro" id="IPR036144">
    <property type="entry name" value="RibA-like_sf"/>
</dbReference>
<evidence type="ECO:0000313" key="14">
    <source>
        <dbReference type="Proteomes" id="UP000321567"/>
    </source>
</evidence>
<keyword evidence="4 11" id="KW-0686">Riboflavin biosynthesis</keyword>
<evidence type="ECO:0000256" key="2">
    <source>
        <dbReference type="ARBA" id="ARBA00005520"/>
    </source>
</evidence>
<dbReference type="EMBL" id="BJZO01000017">
    <property type="protein sequence ID" value="GEO80816.1"/>
    <property type="molecule type" value="Genomic_DNA"/>
</dbReference>
<evidence type="ECO:0000256" key="3">
    <source>
        <dbReference type="ARBA" id="ARBA00008976"/>
    </source>
</evidence>
<accession>A0A512H5R8</accession>
<dbReference type="InterPro" id="IPR032677">
    <property type="entry name" value="GTP_cyclohydro_II"/>
</dbReference>
<dbReference type="UniPathway" id="UPA00275">
    <property type="reaction ID" value="UER00400"/>
</dbReference>
<dbReference type="InterPro" id="IPR017945">
    <property type="entry name" value="DHBP_synth_RibB-like_a/b_dom"/>
</dbReference>
<dbReference type="GO" id="GO:0005525">
    <property type="term" value="F:GTP binding"/>
    <property type="evidence" value="ECO:0007669"/>
    <property type="project" value="UniProtKB-KW"/>
</dbReference>
<feature type="binding site" evidence="11">
    <location>
        <begin position="292"/>
        <end position="294"/>
    </location>
    <ligand>
        <name>GTP</name>
        <dbReference type="ChEBI" id="CHEBI:37565"/>
    </ligand>
</feature>
<name>A0A512H5R8_9PROT</name>
<comment type="function">
    <text evidence="11">Catalyzes the conversion of GTP to 2,5-diamino-6-ribosylamino-4(3H)-pyrimidinone 5'-phosphate (DARP), formate and pyrophosphate.</text>
</comment>
<evidence type="ECO:0000256" key="7">
    <source>
        <dbReference type="ARBA" id="ARBA00022801"/>
    </source>
</evidence>
<dbReference type="HAMAP" id="MF_00179">
    <property type="entry name" value="RibA"/>
    <property type="match status" value="1"/>
</dbReference>
<feature type="binding site" evidence="11">
    <location>
        <position position="354"/>
    </location>
    <ligand>
        <name>GTP</name>
        <dbReference type="ChEBI" id="CHEBI:37565"/>
    </ligand>
</feature>
<dbReference type="Proteomes" id="UP000321567">
    <property type="component" value="Unassembled WGS sequence"/>
</dbReference>
<dbReference type="Pfam" id="PF00925">
    <property type="entry name" value="GTP_cyclohydro2"/>
    <property type="match status" value="1"/>
</dbReference>
<feature type="binding site" evidence="11">
    <location>
        <position position="265"/>
    </location>
    <ligand>
        <name>Zn(2+)</name>
        <dbReference type="ChEBI" id="CHEBI:29105"/>
        <note>catalytic</note>
    </ligand>
</feature>
<proteinExistence type="inferred from homology"/>
<feature type="binding site" evidence="11">
    <location>
        <position position="267"/>
    </location>
    <ligand>
        <name>Zn(2+)</name>
        <dbReference type="ChEBI" id="CHEBI:29105"/>
        <note>catalytic</note>
    </ligand>
</feature>
<evidence type="ECO:0000256" key="1">
    <source>
        <dbReference type="ARBA" id="ARBA00004853"/>
    </source>
</evidence>
<evidence type="ECO:0000256" key="4">
    <source>
        <dbReference type="ARBA" id="ARBA00022619"/>
    </source>
</evidence>
<feature type="domain" description="GTP cyclohydrolase II" evidence="12">
    <location>
        <begin position="205"/>
        <end position="370"/>
    </location>
</feature>
<dbReference type="GO" id="GO:0003935">
    <property type="term" value="F:GTP cyclohydrolase II activity"/>
    <property type="evidence" value="ECO:0007669"/>
    <property type="project" value="UniProtKB-UniRule"/>
</dbReference>
<comment type="similarity">
    <text evidence="3">In the C-terminal section; belongs to the GTP cyclohydrolase II family.</text>
</comment>
<keyword evidence="5 11" id="KW-0479">Metal-binding</keyword>
<comment type="caution">
    <text evidence="13">The sequence shown here is derived from an EMBL/GenBank/DDBJ whole genome shotgun (WGS) entry which is preliminary data.</text>
</comment>
<dbReference type="GO" id="GO:0008270">
    <property type="term" value="F:zinc ion binding"/>
    <property type="evidence" value="ECO:0007669"/>
    <property type="project" value="UniProtKB-UniRule"/>
</dbReference>
<keyword evidence="8 11" id="KW-0862">Zinc</keyword>
<evidence type="ECO:0000259" key="12">
    <source>
        <dbReference type="Pfam" id="PF00925"/>
    </source>
</evidence>
<feature type="binding site" evidence="11">
    <location>
        <begin position="249"/>
        <end position="253"/>
    </location>
    <ligand>
        <name>GTP</name>
        <dbReference type="ChEBI" id="CHEBI:37565"/>
    </ligand>
</feature>
<feature type="binding site" evidence="11">
    <location>
        <position position="349"/>
    </location>
    <ligand>
        <name>GTP</name>
        <dbReference type="ChEBI" id="CHEBI:37565"/>
    </ligand>
</feature>
<dbReference type="InterPro" id="IPR000926">
    <property type="entry name" value="RibA"/>
</dbReference>
<feature type="binding site" evidence="11">
    <location>
        <position position="254"/>
    </location>
    <ligand>
        <name>Zn(2+)</name>
        <dbReference type="ChEBI" id="CHEBI:29105"/>
        <note>catalytic</note>
    </ligand>
</feature>
<feature type="binding site" evidence="11">
    <location>
        <position position="270"/>
    </location>
    <ligand>
        <name>GTP</name>
        <dbReference type="ChEBI" id="CHEBI:37565"/>
    </ligand>
</feature>
<dbReference type="SUPFAM" id="SSF55821">
    <property type="entry name" value="YrdC/RibB"/>
    <property type="match status" value="1"/>
</dbReference>
<comment type="catalytic activity">
    <reaction evidence="10 11">
        <text>GTP + 4 H2O = 2,5-diamino-6-hydroxy-4-(5-phosphoribosylamino)-pyrimidine + formate + 2 phosphate + 3 H(+)</text>
        <dbReference type="Rhea" id="RHEA:23704"/>
        <dbReference type="ChEBI" id="CHEBI:15377"/>
        <dbReference type="ChEBI" id="CHEBI:15378"/>
        <dbReference type="ChEBI" id="CHEBI:15740"/>
        <dbReference type="ChEBI" id="CHEBI:37565"/>
        <dbReference type="ChEBI" id="CHEBI:43474"/>
        <dbReference type="ChEBI" id="CHEBI:58614"/>
        <dbReference type="EC" id="3.5.4.25"/>
    </reaction>
</comment>
<feature type="active site" description="Nucleophile" evidence="11">
    <location>
        <position position="328"/>
    </location>
</feature>
<dbReference type="CDD" id="cd00641">
    <property type="entry name" value="GTP_cyclohydro2"/>
    <property type="match status" value="1"/>
</dbReference>
<evidence type="ECO:0000256" key="11">
    <source>
        <dbReference type="HAMAP-Rule" id="MF_00179"/>
    </source>
</evidence>
<comment type="similarity">
    <text evidence="11">Belongs to the GTP cyclohydrolase II family.</text>
</comment>
<reference evidence="13 14" key="1">
    <citation type="submission" date="2019-07" db="EMBL/GenBank/DDBJ databases">
        <title>Whole genome shotgun sequence of Rhodospirillum oryzae NBRC 107573.</title>
        <authorList>
            <person name="Hosoyama A."/>
            <person name="Uohara A."/>
            <person name="Ohji S."/>
            <person name="Ichikawa N."/>
        </authorList>
    </citation>
    <scope>NUCLEOTIDE SEQUENCE [LARGE SCALE GENOMIC DNA]</scope>
    <source>
        <strain evidence="13 14">NBRC 107573</strain>
    </source>
</reference>
<dbReference type="FunFam" id="3.40.50.10990:FF:000002">
    <property type="entry name" value="GTP cyclohydrolase-2"/>
    <property type="match status" value="1"/>
</dbReference>
<dbReference type="PANTHER" id="PTHR21327">
    <property type="entry name" value="GTP CYCLOHYDROLASE II-RELATED"/>
    <property type="match status" value="1"/>
</dbReference>